<evidence type="ECO:0000259" key="1">
    <source>
        <dbReference type="Pfam" id="PF05193"/>
    </source>
</evidence>
<proteinExistence type="predicted"/>
<evidence type="ECO:0000313" key="2">
    <source>
        <dbReference type="EMBL" id="GKT05930.1"/>
    </source>
</evidence>
<name>A0ABQ5JNP7_9LACO</name>
<dbReference type="InterPro" id="IPR011249">
    <property type="entry name" value="Metalloenz_LuxS/M16"/>
</dbReference>
<feature type="domain" description="Peptidase M16 C-terminal" evidence="1">
    <location>
        <begin position="181"/>
        <end position="356"/>
    </location>
</feature>
<sequence>MTIDLAAGVHLTVLPTTQFKTISTLVTFSSPASLSTLTARSLLADLLETSTAAYPTQTDLASVLSDMYGANYSTNVTKNGEQAQFQFALTVPNGRYLADQPDLLTAGFDFLNEVINRPLLQNGLPAFDSVTFARQQHNLAVALRAVDEDKALAARLAAQRLHFGEVVAGYPSAGRLSDVASLTASEVFNVYQQMVTDDEVHIYVLGDVEEASARTAATKLQLPDRTPAISGLFYHNKPAVSVKSAVKHESLTQAKLDLIYHFPVDYGQALYYPAQVFNGLFGGTPLSLLFTNVREKHSLAYYANSSVNFFNQTLTVQTGIDGRQAEQVQSIIAQQLADLTEGRFSDQRFHQVQETLINAREAAQDSPRVVIGSQLLDDLSGQTVSVADWVNGINAVTPADVTMVARLATLATVYLLTN</sequence>
<evidence type="ECO:0000313" key="3">
    <source>
        <dbReference type="Proteomes" id="UP001628078"/>
    </source>
</evidence>
<dbReference type="RefSeq" id="WP_407883624.1">
    <property type="nucleotide sequence ID" value="NZ_BQXO01000003.1"/>
</dbReference>
<gene>
    <name evidence="2" type="ORF">JCM31185_12180</name>
</gene>
<dbReference type="Proteomes" id="UP001628078">
    <property type="component" value="Unassembled WGS sequence"/>
</dbReference>
<dbReference type="EMBL" id="BQXO01000003">
    <property type="protein sequence ID" value="GKT05930.1"/>
    <property type="molecule type" value="Genomic_DNA"/>
</dbReference>
<dbReference type="InterPro" id="IPR007863">
    <property type="entry name" value="Peptidase_M16_C"/>
</dbReference>
<keyword evidence="3" id="KW-1185">Reference proteome</keyword>
<dbReference type="Pfam" id="PF05193">
    <property type="entry name" value="Peptidase_M16_C"/>
    <property type="match status" value="1"/>
</dbReference>
<accession>A0ABQ5JNP7</accession>
<comment type="caution">
    <text evidence="2">The sequence shown here is derived from an EMBL/GenBank/DDBJ whole genome shotgun (WGS) entry which is preliminary data.</text>
</comment>
<dbReference type="Gene3D" id="3.30.830.10">
    <property type="entry name" value="Metalloenzyme, LuxS/M16 peptidase-like"/>
    <property type="match status" value="2"/>
</dbReference>
<dbReference type="SUPFAM" id="SSF63411">
    <property type="entry name" value="LuxS/MPP-like metallohydrolase"/>
    <property type="match status" value="2"/>
</dbReference>
<dbReference type="NCBIfam" id="NF047422">
    <property type="entry name" value="YfmF_fam"/>
    <property type="match status" value="1"/>
</dbReference>
<organism evidence="2 3">
    <name type="scientific">Furfurilactobacillus curtus</name>
    <dbReference type="NCBI Taxonomy" id="1746200"/>
    <lineage>
        <taxon>Bacteria</taxon>
        <taxon>Bacillati</taxon>
        <taxon>Bacillota</taxon>
        <taxon>Bacilli</taxon>
        <taxon>Lactobacillales</taxon>
        <taxon>Lactobacillaceae</taxon>
        <taxon>Furfurilactobacillus</taxon>
    </lineage>
</organism>
<reference evidence="2 3" key="1">
    <citation type="submission" date="2022-03" db="EMBL/GenBank/DDBJ databases">
        <title>Draft genome sequence of Furfurilactobacillus curtus JCM 31185.</title>
        <authorList>
            <person name="Suzuki S."/>
            <person name="Endo A."/>
            <person name="Kajikawa A."/>
        </authorList>
    </citation>
    <scope>NUCLEOTIDE SEQUENCE [LARGE SCALE GENOMIC DNA]</scope>
    <source>
        <strain evidence="2 3">JCM 31185</strain>
    </source>
</reference>
<protein>
    <submittedName>
        <fullName evidence="2">Peptidase M16</fullName>
    </submittedName>
</protein>